<dbReference type="EMBL" id="JAXIVS010000007">
    <property type="protein sequence ID" value="MDY7229090.1"/>
    <property type="molecule type" value="Genomic_DNA"/>
</dbReference>
<feature type="signal peptide" evidence="4">
    <location>
        <begin position="1"/>
        <end position="25"/>
    </location>
</feature>
<dbReference type="SMART" id="SM00495">
    <property type="entry name" value="ChtBD3"/>
    <property type="match status" value="1"/>
</dbReference>
<proteinExistence type="predicted"/>
<dbReference type="SUPFAM" id="SSF51055">
    <property type="entry name" value="Carbohydrate binding domain"/>
    <property type="match status" value="1"/>
</dbReference>
<dbReference type="CDD" id="cd12214">
    <property type="entry name" value="ChiA1_BD"/>
    <property type="match status" value="1"/>
</dbReference>
<dbReference type="CDD" id="cd02871">
    <property type="entry name" value="GH18_chitinase_D-like"/>
    <property type="match status" value="1"/>
</dbReference>
<dbReference type="InterPro" id="IPR003610">
    <property type="entry name" value="CBM5/12"/>
</dbReference>
<dbReference type="InterPro" id="IPR050542">
    <property type="entry name" value="Glycosyl_Hydrlase18_Chitinase"/>
</dbReference>
<organism evidence="6 7">
    <name type="scientific">Hyalangium rubrum</name>
    <dbReference type="NCBI Taxonomy" id="3103134"/>
    <lineage>
        <taxon>Bacteria</taxon>
        <taxon>Pseudomonadati</taxon>
        <taxon>Myxococcota</taxon>
        <taxon>Myxococcia</taxon>
        <taxon>Myxococcales</taxon>
        <taxon>Cystobacterineae</taxon>
        <taxon>Archangiaceae</taxon>
        <taxon>Hyalangium</taxon>
    </lineage>
</organism>
<dbReference type="InterPro" id="IPR013783">
    <property type="entry name" value="Ig-like_fold"/>
</dbReference>
<dbReference type="InterPro" id="IPR001223">
    <property type="entry name" value="Glyco_hydro18_cat"/>
</dbReference>
<dbReference type="Proteomes" id="UP001291309">
    <property type="component" value="Unassembled WGS sequence"/>
</dbReference>
<evidence type="ECO:0000256" key="4">
    <source>
        <dbReference type="SAM" id="SignalP"/>
    </source>
</evidence>
<dbReference type="InterPro" id="IPR011583">
    <property type="entry name" value="Chitinase_II/V-like_cat"/>
</dbReference>
<dbReference type="GO" id="GO:0016787">
    <property type="term" value="F:hydrolase activity"/>
    <property type="evidence" value="ECO:0007669"/>
    <property type="project" value="UniProtKB-KW"/>
</dbReference>
<feature type="chain" id="PRO_5045961787" evidence="4">
    <location>
        <begin position="26"/>
        <end position="514"/>
    </location>
</feature>
<keyword evidence="4" id="KW-0732">Signal</keyword>
<dbReference type="PANTHER" id="PTHR45708">
    <property type="entry name" value="ENDOCHITINASE"/>
    <property type="match status" value="1"/>
</dbReference>
<dbReference type="Gene3D" id="2.10.10.20">
    <property type="entry name" value="Carbohydrate-binding module superfamily 5/12"/>
    <property type="match status" value="1"/>
</dbReference>
<evidence type="ECO:0000313" key="6">
    <source>
        <dbReference type="EMBL" id="MDY7229090.1"/>
    </source>
</evidence>
<sequence length="514" mass="54695">MSLRRWKALALAGLFFFLAAPQVHAQTVSCTGIPAWNAQTIYNPGDKVVYQSKLYEALVAIWTADPVWGTASGWYRLLGTCGTGGGGAPTVSLTSPGNGATFQAPADISLSANASDTGGSITKVDFFANGSFVGTDSSSPYQIAWTGVAAGAYALTAVATDNSGLSTTSSAINITVNGGTGGGGNLPKRLLVGYWHNFVNGAGFMKLRDVSNDWDVINVSFAEPVAGSTSRMAFVPDSNTSAQELKSDIQLLKNRGKKVLISIGGANGHVQMRTETERQEFVSTMKQIISEYGFHGMDIDFEGSSISLNSGDADFKNPTTPLVKHLISAIREIRNHFGPTFILSMAPEVYYVQVGYQVYGPTAGAYLPVIYGVRDILTYIHPQHYNTGSVLGLDNVAYNAGTADFHVAMAEMLLRGFPVGGNANNVFPALRPDQVAIGLPATPQAAGSGFTSAADVQKAVGYLTKGTSFGGRYQLRNPAGYSDFRGVMTWSVNWDKYGGFSFSLPHRQYLNTLP</sequence>
<keyword evidence="3" id="KW-0326">Glycosidase</keyword>
<protein>
    <submittedName>
        <fullName evidence="6">Glycosyl hydrolase family 18 protein</fullName>
    </submittedName>
</protein>
<keyword evidence="2" id="KW-0119">Carbohydrate metabolism</keyword>
<comment type="caution">
    <text evidence="6">The sequence shown here is derived from an EMBL/GenBank/DDBJ whole genome shotgun (WGS) entry which is preliminary data.</text>
</comment>
<gene>
    <name evidence="6" type="ORF">SYV04_21940</name>
</gene>
<name>A0ABU5HAE4_9BACT</name>
<dbReference type="PANTHER" id="PTHR45708:SF49">
    <property type="entry name" value="ENDOCHITINASE"/>
    <property type="match status" value="1"/>
</dbReference>
<keyword evidence="1 6" id="KW-0378">Hydrolase</keyword>
<evidence type="ECO:0000256" key="1">
    <source>
        <dbReference type="ARBA" id="ARBA00022801"/>
    </source>
</evidence>
<evidence type="ECO:0000256" key="3">
    <source>
        <dbReference type="ARBA" id="ARBA00023295"/>
    </source>
</evidence>
<dbReference type="InterPro" id="IPR036573">
    <property type="entry name" value="CBM_sf_5/12"/>
</dbReference>
<evidence type="ECO:0000313" key="7">
    <source>
        <dbReference type="Proteomes" id="UP001291309"/>
    </source>
</evidence>
<dbReference type="SUPFAM" id="SSF51445">
    <property type="entry name" value="(Trans)glycosidases"/>
    <property type="match status" value="1"/>
</dbReference>
<dbReference type="SMART" id="SM00636">
    <property type="entry name" value="Glyco_18"/>
    <property type="match status" value="1"/>
</dbReference>
<dbReference type="Pfam" id="PF00704">
    <property type="entry name" value="Glyco_hydro_18"/>
    <property type="match status" value="1"/>
</dbReference>
<keyword evidence="7" id="KW-1185">Reference proteome</keyword>
<dbReference type="Gene3D" id="3.20.20.80">
    <property type="entry name" value="Glycosidases"/>
    <property type="match status" value="1"/>
</dbReference>
<reference evidence="6 7" key="1">
    <citation type="submission" date="2023-12" db="EMBL/GenBank/DDBJ databases">
        <title>the genome sequence of Hyalangium sp. s54d21.</title>
        <authorList>
            <person name="Zhang X."/>
        </authorList>
    </citation>
    <scope>NUCLEOTIDE SEQUENCE [LARGE SCALE GENOMIC DNA]</scope>
    <source>
        <strain evidence="7">s54d21</strain>
    </source>
</reference>
<dbReference type="InterPro" id="IPR017853">
    <property type="entry name" value="GH"/>
</dbReference>
<accession>A0ABU5HAE4</accession>
<dbReference type="Gene3D" id="2.60.40.10">
    <property type="entry name" value="Immunoglobulins"/>
    <property type="match status" value="1"/>
</dbReference>
<evidence type="ECO:0000256" key="2">
    <source>
        <dbReference type="ARBA" id="ARBA00023277"/>
    </source>
</evidence>
<dbReference type="RefSeq" id="WP_321547811.1">
    <property type="nucleotide sequence ID" value="NZ_JAXIVS010000007.1"/>
</dbReference>
<dbReference type="PROSITE" id="PS51910">
    <property type="entry name" value="GH18_2"/>
    <property type="match status" value="1"/>
</dbReference>
<feature type="domain" description="GH18" evidence="5">
    <location>
        <begin position="189"/>
        <end position="513"/>
    </location>
</feature>
<evidence type="ECO:0000259" key="5">
    <source>
        <dbReference type="PROSITE" id="PS51910"/>
    </source>
</evidence>
<dbReference type="Pfam" id="PF17957">
    <property type="entry name" value="Big_7"/>
    <property type="match status" value="1"/>
</dbReference>